<accession>A0AAE3VW90</accession>
<protein>
    <submittedName>
        <fullName evidence="1">Pimeloyl-ACP methyl ester carboxylesterase</fullName>
    </submittedName>
</protein>
<evidence type="ECO:0000313" key="1">
    <source>
        <dbReference type="EMBL" id="MDQ0364971.1"/>
    </source>
</evidence>
<organism evidence="1 2">
    <name type="scientific">Catenuloplanes indicus</name>
    <dbReference type="NCBI Taxonomy" id="137267"/>
    <lineage>
        <taxon>Bacteria</taxon>
        <taxon>Bacillati</taxon>
        <taxon>Actinomycetota</taxon>
        <taxon>Actinomycetes</taxon>
        <taxon>Micromonosporales</taxon>
        <taxon>Micromonosporaceae</taxon>
        <taxon>Catenuloplanes</taxon>
    </lineage>
</organism>
<sequence>MATPPSTTGQQLATAVNAFAEGLDYQDVSYPSADGVPLEAWYIPRRGSSKLIVSMHAFGFNRYGFASHVEPWKSMYGPGNDTEISFIKDHRILHDAGYNVLAFDFRNHGLSGAANGGLSLNNMFEARDVIGTMTCIRSRADLAAMDLAVICGSGPAPGHPP</sequence>
<keyword evidence="2" id="KW-1185">Reference proteome</keyword>
<dbReference type="InterPro" id="IPR029058">
    <property type="entry name" value="AB_hydrolase_fold"/>
</dbReference>
<dbReference type="Proteomes" id="UP001240236">
    <property type="component" value="Unassembled WGS sequence"/>
</dbReference>
<evidence type="ECO:0000313" key="2">
    <source>
        <dbReference type="Proteomes" id="UP001240236"/>
    </source>
</evidence>
<dbReference type="Gene3D" id="3.40.50.1820">
    <property type="entry name" value="alpha/beta hydrolase"/>
    <property type="match status" value="1"/>
</dbReference>
<reference evidence="1 2" key="1">
    <citation type="submission" date="2023-07" db="EMBL/GenBank/DDBJ databases">
        <title>Sequencing the genomes of 1000 actinobacteria strains.</title>
        <authorList>
            <person name="Klenk H.-P."/>
        </authorList>
    </citation>
    <scope>NUCLEOTIDE SEQUENCE [LARGE SCALE GENOMIC DNA]</scope>
    <source>
        <strain evidence="1 2">DSM 44709</strain>
    </source>
</reference>
<dbReference type="AlphaFoldDB" id="A0AAE3VW90"/>
<comment type="caution">
    <text evidence="1">The sequence shown here is derived from an EMBL/GenBank/DDBJ whole genome shotgun (WGS) entry which is preliminary data.</text>
</comment>
<gene>
    <name evidence="1" type="ORF">J2S42_001640</name>
</gene>
<name>A0AAE3VW90_9ACTN</name>
<dbReference type="SUPFAM" id="SSF53474">
    <property type="entry name" value="alpha/beta-Hydrolases"/>
    <property type="match status" value="1"/>
</dbReference>
<dbReference type="EMBL" id="JAUSUZ010000001">
    <property type="protein sequence ID" value="MDQ0364971.1"/>
    <property type="molecule type" value="Genomic_DNA"/>
</dbReference>
<proteinExistence type="predicted"/>
<dbReference type="RefSeq" id="WP_307236953.1">
    <property type="nucleotide sequence ID" value="NZ_JAUSUZ010000001.1"/>
</dbReference>